<dbReference type="RefSeq" id="WP_165277339.1">
    <property type="nucleotide sequence ID" value="NZ_BAABGS010000018.1"/>
</dbReference>
<reference evidence="13" key="1">
    <citation type="journal article" date="2019" name="Int. J. Syst. Evol. Microbiol.">
        <title>The Global Catalogue of Microorganisms (GCM) 10K type strain sequencing project: providing services to taxonomists for standard genome sequencing and annotation.</title>
        <authorList>
            <consortium name="The Broad Institute Genomics Platform"/>
            <consortium name="The Broad Institute Genome Sequencing Center for Infectious Disease"/>
            <person name="Wu L."/>
            <person name="Ma J."/>
        </authorList>
    </citation>
    <scope>NUCLEOTIDE SEQUENCE [LARGE SCALE GENOMIC DNA]</scope>
    <source>
        <strain evidence="13">KCTC 23707</strain>
    </source>
</reference>
<feature type="active site" description="Proton acceptor" evidence="8">
    <location>
        <position position="69"/>
    </location>
</feature>
<dbReference type="EC" id="1.1.1.25" evidence="2 8"/>
<feature type="binding site" evidence="8">
    <location>
        <position position="242"/>
    </location>
    <ligand>
        <name>NADP(+)</name>
        <dbReference type="ChEBI" id="CHEBI:58349"/>
    </ligand>
</feature>
<comment type="subunit">
    <text evidence="8">Homodimer.</text>
</comment>
<dbReference type="InterPro" id="IPR011342">
    <property type="entry name" value="Shikimate_DH"/>
</dbReference>
<dbReference type="NCBIfam" id="NF001312">
    <property type="entry name" value="PRK00258.1-4"/>
    <property type="match status" value="1"/>
</dbReference>
<keyword evidence="5 8" id="KW-0560">Oxidoreductase</keyword>
<feature type="binding site" evidence="8">
    <location>
        <position position="249"/>
    </location>
    <ligand>
        <name>shikimate</name>
        <dbReference type="ChEBI" id="CHEBI:36208"/>
    </ligand>
</feature>
<dbReference type="EMBL" id="JBHUIR010000020">
    <property type="protein sequence ID" value="MFD2259344.1"/>
    <property type="molecule type" value="Genomic_DNA"/>
</dbReference>
<feature type="binding site" evidence="8">
    <location>
        <begin position="18"/>
        <end position="20"/>
    </location>
    <ligand>
        <name>shikimate</name>
        <dbReference type="ChEBI" id="CHEBI:36208"/>
    </ligand>
</feature>
<protein>
    <recommendedName>
        <fullName evidence="2 8">Shikimate dehydrogenase (NADP(+))</fullName>
        <shortName evidence="8">SDH</shortName>
        <ecNumber evidence="2 8">1.1.1.25</ecNumber>
    </recommendedName>
</protein>
<dbReference type="InterPro" id="IPR006151">
    <property type="entry name" value="Shikm_DH/Glu-tRNA_Rdtase"/>
</dbReference>
<keyword evidence="4 8" id="KW-0521">NADP</keyword>
<feature type="binding site" evidence="8">
    <location>
        <position position="219"/>
    </location>
    <ligand>
        <name>NADP(+)</name>
        <dbReference type="ChEBI" id="CHEBI:58349"/>
    </ligand>
</feature>
<accession>A0ABW5DG25</accession>
<evidence type="ECO:0000256" key="8">
    <source>
        <dbReference type="HAMAP-Rule" id="MF_00222"/>
    </source>
</evidence>
<dbReference type="InterPro" id="IPR013708">
    <property type="entry name" value="Shikimate_DH-bd_N"/>
</dbReference>
<feature type="binding site" evidence="8">
    <location>
        <begin position="154"/>
        <end position="159"/>
    </location>
    <ligand>
        <name>NADP(+)</name>
        <dbReference type="ChEBI" id="CHEBI:58349"/>
    </ligand>
</feature>
<evidence type="ECO:0000256" key="4">
    <source>
        <dbReference type="ARBA" id="ARBA00022857"/>
    </source>
</evidence>
<evidence type="ECO:0000313" key="12">
    <source>
        <dbReference type="EMBL" id="MFD2259344.1"/>
    </source>
</evidence>
<dbReference type="HAMAP" id="MF_00222">
    <property type="entry name" value="Shikimate_DH_AroE"/>
    <property type="match status" value="1"/>
</dbReference>
<evidence type="ECO:0000313" key="13">
    <source>
        <dbReference type="Proteomes" id="UP001597373"/>
    </source>
</evidence>
<dbReference type="PANTHER" id="PTHR21089:SF1">
    <property type="entry name" value="BIFUNCTIONAL 3-DEHYDROQUINATE DEHYDRATASE_SHIKIMATE DEHYDROGENASE, CHLOROPLASTIC"/>
    <property type="match status" value="1"/>
</dbReference>
<dbReference type="CDD" id="cd01065">
    <property type="entry name" value="NAD_bind_Shikimate_DH"/>
    <property type="match status" value="1"/>
</dbReference>
<evidence type="ECO:0000256" key="5">
    <source>
        <dbReference type="ARBA" id="ARBA00023002"/>
    </source>
</evidence>
<dbReference type="Pfam" id="PF18317">
    <property type="entry name" value="SDH_C"/>
    <property type="match status" value="1"/>
</dbReference>
<feature type="domain" description="SDH C-terminal" evidence="11">
    <location>
        <begin position="242"/>
        <end position="270"/>
    </location>
</feature>
<feature type="binding site" evidence="8">
    <location>
        <position position="81"/>
    </location>
    <ligand>
        <name>NADP(+)</name>
        <dbReference type="ChEBI" id="CHEBI:58349"/>
    </ligand>
</feature>
<dbReference type="Pfam" id="PF08501">
    <property type="entry name" value="Shikimate_dh_N"/>
    <property type="match status" value="1"/>
</dbReference>
<evidence type="ECO:0000256" key="2">
    <source>
        <dbReference type="ARBA" id="ARBA00012962"/>
    </source>
</evidence>
<comment type="catalytic activity">
    <reaction evidence="7 8">
        <text>shikimate + NADP(+) = 3-dehydroshikimate + NADPH + H(+)</text>
        <dbReference type="Rhea" id="RHEA:17737"/>
        <dbReference type="ChEBI" id="CHEBI:15378"/>
        <dbReference type="ChEBI" id="CHEBI:16630"/>
        <dbReference type="ChEBI" id="CHEBI:36208"/>
        <dbReference type="ChEBI" id="CHEBI:57783"/>
        <dbReference type="ChEBI" id="CHEBI:58349"/>
        <dbReference type="EC" id="1.1.1.25"/>
    </reaction>
</comment>
<organism evidence="12 13">
    <name type="scientific">Chelativorans composti</name>
    <dbReference type="NCBI Taxonomy" id="768533"/>
    <lineage>
        <taxon>Bacteria</taxon>
        <taxon>Pseudomonadati</taxon>
        <taxon>Pseudomonadota</taxon>
        <taxon>Alphaproteobacteria</taxon>
        <taxon>Hyphomicrobiales</taxon>
        <taxon>Phyllobacteriaceae</taxon>
        <taxon>Chelativorans</taxon>
    </lineage>
</organism>
<dbReference type="InterPro" id="IPR046346">
    <property type="entry name" value="Aminoacid_DH-like_N_sf"/>
</dbReference>
<evidence type="ECO:0000256" key="3">
    <source>
        <dbReference type="ARBA" id="ARBA00022605"/>
    </source>
</evidence>
<comment type="caution">
    <text evidence="12">The sequence shown here is derived from an EMBL/GenBank/DDBJ whole genome shotgun (WGS) entry which is preliminary data.</text>
</comment>
<feature type="domain" description="Shikimate dehydrogenase substrate binding N-terminal" evidence="10">
    <location>
        <begin position="10"/>
        <end position="92"/>
    </location>
</feature>
<dbReference type="Pfam" id="PF01488">
    <property type="entry name" value="Shikimate_DH"/>
    <property type="match status" value="1"/>
</dbReference>
<dbReference type="GO" id="GO:0004764">
    <property type="term" value="F:shikimate 3-dehydrogenase (NADP+) activity"/>
    <property type="evidence" value="ECO:0007669"/>
    <property type="project" value="UniProtKB-EC"/>
</dbReference>
<dbReference type="InterPro" id="IPR022893">
    <property type="entry name" value="Shikimate_DH_fam"/>
</dbReference>
<evidence type="ECO:0000256" key="7">
    <source>
        <dbReference type="ARBA" id="ARBA00049442"/>
    </source>
</evidence>
<evidence type="ECO:0000259" key="10">
    <source>
        <dbReference type="Pfam" id="PF08501"/>
    </source>
</evidence>
<feature type="binding site" evidence="8">
    <location>
        <position position="221"/>
    </location>
    <ligand>
        <name>shikimate</name>
        <dbReference type="ChEBI" id="CHEBI:36208"/>
    </ligand>
</feature>
<comment type="function">
    <text evidence="8">Involved in the biosynthesis of the chorismate, which leads to the biosynthesis of aromatic amino acids. Catalyzes the reversible NADPH linked reduction of 3-dehydroshikimate (DHSA) to yield shikimate (SA).</text>
</comment>
<dbReference type="SUPFAM" id="SSF53223">
    <property type="entry name" value="Aminoacid dehydrogenase-like, N-terminal domain"/>
    <property type="match status" value="1"/>
</dbReference>
<keyword evidence="13" id="KW-1185">Reference proteome</keyword>
<feature type="binding site" evidence="8">
    <location>
        <position position="105"/>
    </location>
    <ligand>
        <name>shikimate</name>
        <dbReference type="ChEBI" id="CHEBI:36208"/>
    </ligand>
</feature>
<keyword evidence="6 8" id="KW-0057">Aromatic amino acid biosynthesis</keyword>
<proteinExistence type="inferred from homology"/>
<comment type="pathway">
    <text evidence="1 8">Metabolic intermediate biosynthesis; chorismate biosynthesis; chorismate from D-erythrose 4-phosphate and phosphoenolpyruvate: step 4/7.</text>
</comment>
<dbReference type="NCBIfam" id="TIGR00507">
    <property type="entry name" value="aroE"/>
    <property type="match status" value="1"/>
</dbReference>
<dbReference type="InterPro" id="IPR041121">
    <property type="entry name" value="SDH_C"/>
</dbReference>
<dbReference type="Gene3D" id="3.40.50.720">
    <property type="entry name" value="NAD(P)-binding Rossmann-like Domain"/>
    <property type="match status" value="1"/>
</dbReference>
<sequence>MAENFPRAFVCGFPVAHSRSPLIHNHWLRAYGIAGSYERREVAPETFPEFIRTVREEGFAGCNVTIPHKEAAFSLLEQKDESAEAIGAANTLWFEDGRLCGSNTDAYGFAANLDERAPGWDRGGVATVLGAGGAARAIVHALQTRGFRDIRIVNRTVWRAEELCHHFRGGTSAHGWEAMAELLADTSLLVNTTSLGMDGGSSYDLPLDPLPEKAVVTDIVYIPLETPLLKAAAQRGLTTVDGLGMLLHQAVPGFERWFGRRPEVTEDLRALVIEDMEKAH</sequence>
<feature type="binding site" evidence="8">
    <location>
        <position position="90"/>
    </location>
    <ligand>
        <name>shikimate</name>
        <dbReference type="ChEBI" id="CHEBI:36208"/>
    </ligand>
</feature>
<evidence type="ECO:0000256" key="6">
    <source>
        <dbReference type="ARBA" id="ARBA00023141"/>
    </source>
</evidence>
<dbReference type="InterPro" id="IPR036291">
    <property type="entry name" value="NAD(P)-bd_dom_sf"/>
</dbReference>
<evidence type="ECO:0000259" key="11">
    <source>
        <dbReference type="Pfam" id="PF18317"/>
    </source>
</evidence>
<feature type="domain" description="Quinate/shikimate 5-dehydrogenase/glutamyl-tRNA reductase" evidence="9">
    <location>
        <begin position="126"/>
        <end position="194"/>
    </location>
</feature>
<evidence type="ECO:0000259" key="9">
    <source>
        <dbReference type="Pfam" id="PF01488"/>
    </source>
</evidence>
<evidence type="ECO:0000256" key="1">
    <source>
        <dbReference type="ARBA" id="ARBA00004871"/>
    </source>
</evidence>
<keyword evidence="3 8" id="KW-0028">Amino-acid biosynthesis</keyword>
<comment type="similarity">
    <text evidence="8">Belongs to the shikimate dehydrogenase family.</text>
</comment>
<dbReference type="PANTHER" id="PTHR21089">
    <property type="entry name" value="SHIKIMATE DEHYDROGENASE"/>
    <property type="match status" value="1"/>
</dbReference>
<gene>
    <name evidence="8" type="primary">aroE</name>
    <name evidence="12" type="ORF">ACFSMZ_06155</name>
</gene>
<dbReference type="SUPFAM" id="SSF51735">
    <property type="entry name" value="NAD(P)-binding Rossmann-fold domains"/>
    <property type="match status" value="1"/>
</dbReference>
<feature type="binding site" evidence="8">
    <location>
        <position position="65"/>
    </location>
    <ligand>
        <name>shikimate</name>
        <dbReference type="ChEBI" id="CHEBI:36208"/>
    </ligand>
</feature>
<feature type="binding site" evidence="8">
    <location>
        <begin position="130"/>
        <end position="134"/>
    </location>
    <ligand>
        <name>NADP(+)</name>
        <dbReference type="ChEBI" id="CHEBI:58349"/>
    </ligand>
</feature>
<name>A0ABW5DG25_9HYPH</name>
<dbReference type="Gene3D" id="3.40.50.10860">
    <property type="entry name" value="Leucine Dehydrogenase, chain A, domain 1"/>
    <property type="match status" value="1"/>
</dbReference>
<dbReference type="Proteomes" id="UP001597373">
    <property type="component" value="Unassembled WGS sequence"/>
</dbReference>